<dbReference type="InterPro" id="IPR004995">
    <property type="entry name" value="Spore_Ger"/>
</dbReference>
<gene>
    <name evidence="4" type="ORF">EEL30_25970</name>
</gene>
<dbReference type="InterPro" id="IPR050768">
    <property type="entry name" value="UPF0353/GerABKA_families"/>
</dbReference>
<feature type="transmembrane region" description="Helical" evidence="3">
    <location>
        <begin position="429"/>
        <end position="451"/>
    </location>
</feature>
<proteinExistence type="inferred from homology"/>
<dbReference type="Pfam" id="PF03323">
    <property type="entry name" value="GerA"/>
    <property type="match status" value="1"/>
</dbReference>
<dbReference type="EMBL" id="CP033464">
    <property type="protein sequence ID" value="QDX95896.1"/>
    <property type="molecule type" value="Genomic_DNA"/>
</dbReference>
<dbReference type="OrthoDB" id="1726708at2"/>
<keyword evidence="3" id="KW-0812">Transmembrane</keyword>
<evidence type="ECO:0000313" key="4">
    <source>
        <dbReference type="EMBL" id="QDX95896.1"/>
    </source>
</evidence>
<feature type="transmembrane region" description="Helical" evidence="3">
    <location>
        <begin position="396"/>
        <end position="417"/>
    </location>
</feature>
<evidence type="ECO:0000256" key="1">
    <source>
        <dbReference type="ARBA" id="ARBA00005278"/>
    </source>
</evidence>
<dbReference type="PANTHER" id="PTHR22550:SF16">
    <property type="entry name" value="SPORE GERMINATION PROTEIN"/>
    <property type="match status" value="1"/>
</dbReference>
<dbReference type="PIRSF" id="PIRSF005690">
    <property type="entry name" value="GerBA"/>
    <property type="match status" value="1"/>
</dbReference>
<feature type="transmembrane region" description="Helical" evidence="3">
    <location>
        <begin position="300"/>
        <end position="324"/>
    </location>
</feature>
<dbReference type="Proteomes" id="UP000319432">
    <property type="component" value="Chromosome"/>
</dbReference>
<comment type="similarity">
    <text evidence="1">Belongs to the GerABKA family.</text>
</comment>
<reference evidence="4 5" key="1">
    <citation type="submission" date="2018-11" db="EMBL/GenBank/DDBJ databases">
        <title>Phylogenetic determinants of toxin gene distribution in genomes of Brevibacillus laterosporus.</title>
        <authorList>
            <person name="Glare T.R."/>
            <person name="Durrant A."/>
            <person name="Berry C."/>
            <person name="Palma L."/>
            <person name="Ormskirk M."/>
            <person name="Cox M.O."/>
        </authorList>
    </citation>
    <scope>NUCLEOTIDE SEQUENCE [LARGE SCALE GENOMIC DNA]</scope>
    <source>
        <strain evidence="4 5">1821L</strain>
    </source>
</reference>
<keyword evidence="2 3" id="KW-0472">Membrane</keyword>
<sequence>MTWFSKSKNKIATDTVHTTNSNTPLSNTLQLNEEYLNSIFDEAPDLKIHHIKIHEQTDAILVYLEGMVDNNVIRQNILRPLIYEIKSAQQLWDSTVVLSHITCTQSWTEIEVAILEGSSVLFVDGEEKALVIASQGWPQRTVEEPDSEIMLKGGHEGFLETDTQNIALIRRFLPSRELKIKQYRVGERGSTKVHLVYLGDVANPEVIEELENRVKQITVDTLLTTGELEQYIEDTSFTPFPQFILTERPDVTVMHILEGRVAVIVDRSPRVLITPVNFLTFFQTIDDYSIRWPLATFIRLLRLSSFLIAVFLPALYIVVVGFHYELLPINLILSIGESRDRVPVSPLLEAIVMELTLEMLREAGVRLPSNIGQTVSIVGGIVIGQAAVKAGLVSDIMVIVVSLTAIASFIVPAFDMAYAIRLLRFPMMLVAWMFGMVGIALGMMVILGHLISLETMRTPYGAPIAPLRLSDWKDSVLRAPLRYLNKRQTGARPIQREKK</sequence>
<name>A0A518VFX8_BRELA</name>
<evidence type="ECO:0000256" key="3">
    <source>
        <dbReference type="SAM" id="Phobius"/>
    </source>
</evidence>
<protein>
    <submittedName>
        <fullName evidence="4">Spore germination protein</fullName>
    </submittedName>
</protein>
<dbReference type="GO" id="GO:0009847">
    <property type="term" value="P:spore germination"/>
    <property type="evidence" value="ECO:0007669"/>
    <property type="project" value="InterPro"/>
</dbReference>
<keyword evidence="5" id="KW-1185">Reference proteome</keyword>
<accession>A0A518VFX8</accession>
<evidence type="ECO:0000313" key="5">
    <source>
        <dbReference type="Proteomes" id="UP000319432"/>
    </source>
</evidence>
<evidence type="ECO:0000256" key="2">
    <source>
        <dbReference type="ARBA" id="ARBA00023136"/>
    </source>
</evidence>
<organism evidence="4 5">
    <name type="scientific">Brevibacillus laterosporus</name>
    <name type="common">Bacillus laterosporus</name>
    <dbReference type="NCBI Taxonomy" id="1465"/>
    <lineage>
        <taxon>Bacteria</taxon>
        <taxon>Bacillati</taxon>
        <taxon>Bacillota</taxon>
        <taxon>Bacilli</taxon>
        <taxon>Bacillales</taxon>
        <taxon>Paenibacillaceae</taxon>
        <taxon>Brevibacillus</taxon>
    </lineage>
</organism>
<keyword evidence="3" id="KW-1133">Transmembrane helix</keyword>
<dbReference type="GO" id="GO:0016020">
    <property type="term" value="C:membrane"/>
    <property type="evidence" value="ECO:0007669"/>
    <property type="project" value="InterPro"/>
</dbReference>
<dbReference type="PANTHER" id="PTHR22550">
    <property type="entry name" value="SPORE GERMINATION PROTEIN"/>
    <property type="match status" value="1"/>
</dbReference>
<dbReference type="AlphaFoldDB" id="A0A518VFX8"/>